<name>A0ABU1AV16_9BACT</name>
<organism evidence="2 3">
    <name type="scientific">Thalassobacterium maritimum</name>
    <dbReference type="NCBI Taxonomy" id="3041265"/>
    <lineage>
        <taxon>Bacteria</taxon>
        <taxon>Pseudomonadati</taxon>
        <taxon>Verrucomicrobiota</taxon>
        <taxon>Opitutia</taxon>
        <taxon>Puniceicoccales</taxon>
        <taxon>Coraliomargaritaceae</taxon>
        <taxon>Thalassobacterium</taxon>
    </lineage>
</organism>
<feature type="transmembrane region" description="Helical" evidence="1">
    <location>
        <begin position="12"/>
        <end position="33"/>
    </location>
</feature>
<sequence>MPIDAEKTPSAIGLYLCALLMALFGALLGFVYMSSFPAQAFGSQAEYKASLAEAAAAVEAAQVAAESGEPIKGKDAASAKGALPTLGPKPGSAHFIEGEVYSSRTWEAKRKQLSAAGAQSVAFSVGEMNAWMASKFRPGVVDSDDEEAANLLIVPGVPNLGIADQGEFYLNVPTSITAFGATGDFMIFARCALKGNQVKLRSVNVRSAKVPLPGILGARILGVLMQGFATSEEYQIISEAFARADTVKIVDNQFVFELR</sequence>
<keyword evidence="1" id="KW-1133">Transmembrane helix</keyword>
<keyword evidence="1" id="KW-0812">Transmembrane</keyword>
<proteinExistence type="predicted"/>
<comment type="caution">
    <text evidence="2">The sequence shown here is derived from an EMBL/GenBank/DDBJ whole genome shotgun (WGS) entry which is preliminary data.</text>
</comment>
<dbReference type="RefSeq" id="WP_308948950.1">
    <property type="nucleotide sequence ID" value="NZ_JARXHW010000007.1"/>
</dbReference>
<evidence type="ECO:0000313" key="3">
    <source>
        <dbReference type="Proteomes" id="UP001225316"/>
    </source>
</evidence>
<dbReference type="EMBL" id="JARXHW010000007">
    <property type="protein sequence ID" value="MDQ8206827.1"/>
    <property type="molecule type" value="Genomic_DNA"/>
</dbReference>
<evidence type="ECO:0000256" key="1">
    <source>
        <dbReference type="SAM" id="Phobius"/>
    </source>
</evidence>
<evidence type="ECO:0000313" key="2">
    <source>
        <dbReference type="EMBL" id="MDQ8206827.1"/>
    </source>
</evidence>
<reference evidence="2 3" key="1">
    <citation type="submission" date="2023-04" db="EMBL/GenBank/DDBJ databases">
        <title>A novel bacteria isolated from coastal sediment.</title>
        <authorList>
            <person name="Liu X.-J."/>
            <person name="Du Z.-J."/>
        </authorList>
    </citation>
    <scope>NUCLEOTIDE SEQUENCE [LARGE SCALE GENOMIC DNA]</scope>
    <source>
        <strain evidence="2 3">SDUM461003</strain>
    </source>
</reference>
<keyword evidence="1" id="KW-0472">Membrane</keyword>
<dbReference type="Proteomes" id="UP001225316">
    <property type="component" value="Unassembled WGS sequence"/>
</dbReference>
<protein>
    <submittedName>
        <fullName evidence="2">Uncharacterized protein</fullName>
    </submittedName>
</protein>
<accession>A0ABU1AV16</accession>
<gene>
    <name evidence="2" type="ORF">QEH52_04860</name>
</gene>
<keyword evidence="3" id="KW-1185">Reference proteome</keyword>